<dbReference type="AlphaFoldDB" id="A0A1X0WEZ9"/>
<evidence type="ECO:0000259" key="3">
    <source>
        <dbReference type="PROSITE" id="PS51186"/>
    </source>
</evidence>
<dbReference type="InterPro" id="IPR016181">
    <property type="entry name" value="Acyl_CoA_acyltransferase"/>
</dbReference>
<dbReference type="InterPro" id="IPR050832">
    <property type="entry name" value="Bact_Acetyltransf"/>
</dbReference>
<dbReference type="CDD" id="cd04301">
    <property type="entry name" value="NAT_SF"/>
    <property type="match status" value="1"/>
</dbReference>
<dbReference type="Gene3D" id="3.40.630.30">
    <property type="match status" value="1"/>
</dbReference>
<evidence type="ECO:0000313" key="5">
    <source>
        <dbReference type="Proteomes" id="UP000192536"/>
    </source>
</evidence>
<keyword evidence="5" id="KW-1185">Reference proteome</keyword>
<name>A0A1X0WEZ9_9GAMM</name>
<organism evidence="4 5">
    <name type="scientific">Rouxiella badensis</name>
    <dbReference type="NCBI Taxonomy" id="1646377"/>
    <lineage>
        <taxon>Bacteria</taxon>
        <taxon>Pseudomonadati</taxon>
        <taxon>Pseudomonadota</taxon>
        <taxon>Gammaproteobacteria</taxon>
        <taxon>Enterobacterales</taxon>
        <taxon>Yersiniaceae</taxon>
        <taxon>Rouxiella</taxon>
    </lineage>
</organism>
<evidence type="ECO:0000313" key="4">
    <source>
        <dbReference type="EMBL" id="ORJ25334.1"/>
    </source>
</evidence>
<dbReference type="Proteomes" id="UP000192536">
    <property type="component" value="Unassembled WGS sequence"/>
</dbReference>
<evidence type="ECO:0000256" key="1">
    <source>
        <dbReference type="ARBA" id="ARBA00022679"/>
    </source>
</evidence>
<dbReference type="PANTHER" id="PTHR43877">
    <property type="entry name" value="AMINOALKYLPHOSPHONATE N-ACETYLTRANSFERASE-RELATED-RELATED"/>
    <property type="match status" value="1"/>
</dbReference>
<dbReference type="EMBL" id="MRWE01000017">
    <property type="protein sequence ID" value="ORJ25334.1"/>
    <property type="molecule type" value="Genomic_DNA"/>
</dbReference>
<comment type="caution">
    <text evidence="4">The sequence shown here is derived from an EMBL/GenBank/DDBJ whole genome shotgun (WGS) entry which is preliminary data.</text>
</comment>
<dbReference type="GeneID" id="93568912"/>
<keyword evidence="1" id="KW-0808">Transferase</keyword>
<accession>A0A1X0WEZ9</accession>
<keyword evidence="2" id="KW-0012">Acyltransferase</keyword>
<dbReference type="GO" id="GO:0016747">
    <property type="term" value="F:acyltransferase activity, transferring groups other than amino-acyl groups"/>
    <property type="evidence" value="ECO:0007669"/>
    <property type="project" value="InterPro"/>
</dbReference>
<dbReference type="RefSeq" id="WP_017492099.1">
    <property type="nucleotide sequence ID" value="NZ_CP114062.1"/>
</dbReference>
<dbReference type="Pfam" id="PF00583">
    <property type="entry name" value="Acetyltransf_1"/>
    <property type="match status" value="1"/>
</dbReference>
<dbReference type="SUPFAM" id="SSF55729">
    <property type="entry name" value="Acyl-CoA N-acyltransferases (Nat)"/>
    <property type="match status" value="1"/>
</dbReference>
<dbReference type="STRING" id="1646377.BS640_12010"/>
<dbReference type="PROSITE" id="PS51186">
    <property type="entry name" value="GNAT"/>
    <property type="match status" value="1"/>
</dbReference>
<proteinExistence type="predicted"/>
<dbReference type="InterPro" id="IPR000182">
    <property type="entry name" value="GNAT_dom"/>
</dbReference>
<evidence type="ECO:0000256" key="2">
    <source>
        <dbReference type="ARBA" id="ARBA00023315"/>
    </source>
</evidence>
<gene>
    <name evidence="4" type="ORF">BS640_12010</name>
</gene>
<protein>
    <recommendedName>
        <fullName evidence="3">N-acetyltransferase domain-containing protein</fullName>
    </recommendedName>
</protein>
<feature type="domain" description="N-acetyltransferase" evidence="3">
    <location>
        <begin position="3"/>
        <end position="168"/>
    </location>
</feature>
<reference evidence="4 5" key="1">
    <citation type="journal article" date="2017" name="Int. J. Syst. Evol. Microbiol.">
        <title>Rouxiella badensis sp. nov. and Rouxiella silvae sp. nov. isolated from peat bog soil in Germany and emendation of the genus description.</title>
        <authorList>
            <person name="Le Fleche-Mateos A."/>
            <person name="Kugler J.H."/>
            <person name="Hansen S.H."/>
            <person name="Syldatk C."/>
            <person name="Hausmann R."/>
            <person name="Lomprez F."/>
            <person name="Vandenbogaert M."/>
            <person name="Manuguerra J.C."/>
            <person name="Grimont P.A."/>
        </authorList>
    </citation>
    <scope>NUCLEOTIDE SEQUENCE [LARGE SCALE GENOMIC DNA]</scope>
    <source>
        <strain evidence="4 5">DSM 100043</strain>
    </source>
</reference>
<sequence length="168" mass="18960">MSLSLRIALLNDAPLINQLGYSTYPFEDLWDSKSELAEFLENEYSLPVLEKSLTDSDVCWLIAETDRPVGIAKLTWQSPISDPALTGTLLNKLYIEPDETGKGYGRIMVEEVALMAKARGQPLLWLQVLEQNVGARRFYASMGMQHIKEEMFISATQRSKLHILGLKL</sequence>